<dbReference type="EMBL" id="JANAKD010000364">
    <property type="protein sequence ID" value="KAJ3494588.1"/>
    <property type="molecule type" value="Genomic_DNA"/>
</dbReference>
<comment type="caution">
    <text evidence="1">The sequence shown here is derived from an EMBL/GenBank/DDBJ whole genome shotgun (WGS) entry which is preliminary data.</text>
</comment>
<keyword evidence="2" id="KW-1185">Reference proteome</keyword>
<protein>
    <submittedName>
        <fullName evidence="1">Uncharacterized protein</fullName>
    </submittedName>
</protein>
<evidence type="ECO:0000313" key="1">
    <source>
        <dbReference type="EMBL" id="KAJ3494588.1"/>
    </source>
</evidence>
<gene>
    <name evidence="1" type="ORF">NLG97_g3980</name>
</gene>
<name>A0ACC1QWP5_9HYPO</name>
<organism evidence="1 2">
    <name type="scientific">Lecanicillium saksenae</name>
    <dbReference type="NCBI Taxonomy" id="468837"/>
    <lineage>
        <taxon>Eukaryota</taxon>
        <taxon>Fungi</taxon>
        <taxon>Dikarya</taxon>
        <taxon>Ascomycota</taxon>
        <taxon>Pezizomycotina</taxon>
        <taxon>Sordariomycetes</taxon>
        <taxon>Hypocreomycetidae</taxon>
        <taxon>Hypocreales</taxon>
        <taxon>Cordycipitaceae</taxon>
        <taxon>Lecanicillium</taxon>
    </lineage>
</organism>
<evidence type="ECO:0000313" key="2">
    <source>
        <dbReference type="Proteomes" id="UP001148737"/>
    </source>
</evidence>
<sequence>MSRGSSPQPPQHGTTAATSDAHTHLLSQSTRNQRASGSHSNMTANDHSEDGYGAVKHGDADNGKRFSDDEIREVNEDRRTSETSSVHVQDGVKRVEAITTVWSKNTMIVMFALLFLVSFVDTLLQSVQGALTPYVTSSFQAHSLLAVTESLAFIFGGVCTLAIAKVIDIWGRAEGFTVMIVLIIVGMVMKAACVNVEMYTAANTIYWVGHIGVQYVIQIMYADMTTLRNRLLLFGVLQLPTIAATFGGPKIADLFYTHSNFRWAFGAFCIIMPVFAAPVVIVFFLSKRKAQREGRFPERAKTRTYLESAKHYAIEFDVVGMLLTIFGWSLLLLPFNLATKAPHGWRTGYIIAMIVLGVALLAAFVVWEKYFATVQYFPFKHLKDMSVLGASLVYGFMFISIFTWDTYYYSYLMVVHDLSITNASYVLNSFSLISSIIGPLTGLLVRYYGYYKWPSVSMTPFAVLGTALLIHFRNPSSHVGLLVMCQLFSGIYSGVWAATSQLSVMANVSHQETAVALALWGLFGSIGAAIGQAIAGGIWTNVLPQQLVKNLPDDLKPLAGEIFADITKQLSYPMGSPGRDAIIASYGHVQRIFVIVGCCFLPLAISCLFLWKNINVKSMQSAERRKKVQGSKLSPAPEIETVLNFALRCKGQKFFGEFPCSGTLDSKLPTIARPPPSAQLLSIWVKILSSRKPSLDMHSSQALTVRDPSVTFEEYFYWAKLTRSKEAEANAARLKGVGDGAIDRTVETRKPSEKTSPATVQPAELGEDPASSREDDGQAMMQRATREEWARAERGLRTTSWGAVFFLITTDIIGPMTTPWAFAQTGYGPGVALYTVFGALAAYSGYIIWTAYIGLDSEKYPLLTFGDLYYRLFGAVPRHCVNFMLSFQLMLIVAVLILQSGQGISQISQGRDGINGGGLCFIVCMLIYTVAGLLVGQVKTLRRVSWLANLCVWLNVTVLLICIGVVVHYPPNFKATEASYGKEFGPGPIRTYAGQPPPGMASGGTGFVASLNGLNQAVYSYGGCMVFVAFMAEMRHPMDFWKSLLCGQAFIYVVYIFFGLFVYSYQGQFAFNPVMQGLSPYTFQTATNVLYLVSSVISATLYSNIGFKVIYMDIFQEIFKFPPLTEKKGKIAWAFCMPLFWIIAFVVAAAVPQLSYVSGFIGAFFILSLTYTAPAILALGFQLKRDAMVDGEERFDPETRRYSYIDTGLRRHWRAYKKRPLVNTFNIIFVLSGLVTTALGVYSSVEGLIGAFNGKSVATSFGCRAPV</sequence>
<proteinExistence type="predicted"/>
<reference evidence="1" key="1">
    <citation type="submission" date="2022-07" db="EMBL/GenBank/DDBJ databases">
        <title>Genome Sequence of Lecanicillium saksenae.</title>
        <authorList>
            <person name="Buettner E."/>
        </authorList>
    </citation>
    <scope>NUCLEOTIDE SEQUENCE</scope>
    <source>
        <strain evidence="1">VT-O1</strain>
    </source>
</reference>
<dbReference type="Proteomes" id="UP001148737">
    <property type="component" value="Unassembled WGS sequence"/>
</dbReference>
<accession>A0ACC1QWP5</accession>